<dbReference type="Proteomes" id="UP001212841">
    <property type="component" value="Unassembled WGS sequence"/>
</dbReference>
<dbReference type="EMBL" id="JADGJD010001656">
    <property type="protein sequence ID" value="KAJ3039216.1"/>
    <property type="molecule type" value="Genomic_DNA"/>
</dbReference>
<keyword evidence="2" id="KW-0282">Flagellum</keyword>
<feature type="region of interest" description="Disordered" evidence="1">
    <location>
        <begin position="164"/>
        <end position="200"/>
    </location>
</feature>
<keyword evidence="3" id="KW-1185">Reference proteome</keyword>
<organism evidence="2 3">
    <name type="scientific">Rhizophlyctis rosea</name>
    <dbReference type="NCBI Taxonomy" id="64517"/>
    <lineage>
        <taxon>Eukaryota</taxon>
        <taxon>Fungi</taxon>
        <taxon>Fungi incertae sedis</taxon>
        <taxon>Chytridiomycota</taxon>
        <taxon>Chytridiomycota incertae sedis</taxon>
        <taxon>Chytridiomycetes</taxon>
        <taxon>Rhizophlyctidales</taxon>
        <taxon>Rhizophlyctidaceae</taxon>
        <taxon>Rhizophlyctis</taxon>
    </lineage>
</organism>
<protein>
    <submittedName>
        <fullName evidence="2">Cilia- and flagella-associated protein 91</fullName>
    </submittedName>
</protein>
<reference evidence="2" key="1">
    <citation type="submission" date="2020-05" db="EMBL/GenBank/DDBJ databases">
        <title>Phylogenomic resolution of chytrid fungi.</title>
        <authorList>
            <person name="Stajich J.E."/>
            <person name="Amses K."/>
            <person name="Simmons R."/>
            <person name="Seto K."/>
            <person name="Myers J."/>
            <person name="Bonds A."/>
            <person name="Quandt C.A."/>
            <person name="Barry K."/>
            <person name="Liu P."/>
            <person name="Grigoriev I."/>
            <person name="Longcore J.E."/>
            <person name="James T.Y."/>
        </authorList>
    </citation>
    <scope>NUCLEOTIDE SEQUENCE</scope>
    <source>
        <strain evidence="2">JEL0318</strain>
    </source>
</reference>
<keyword evidence="2" id="KW-0966">Cell projection</keyword>
<keyword evidence="2" id="KW-0969">Cilium</keyword>
<evidence type="ECO:0000313" key="2">
    <source>
        <dbReference type="EMBL" id="KAJ3039216.1"/>
    </source>
</evidence>
<comment type="caution">
    <text evidence="2">The sequence shown here is derived from an EMBL/GenBank/DDBJ whole genome shotgun (WGS) entry which is preliminary data.</text>
</comment>
<dbReference type="PANTHER" id="PTHR22455:SF10">
    <property type="entry name" value="CILIA- AND FLAGELLA-ASSOCIATED PROTEIN 91"/>
    <property type="match status" value="1"/>
</dbReference>
<proteinExistence type="predicted"/>
<evidence type="ECO:0000313" key="3">
    <source>
        <dbReference type="Proteomes" id="UP001212841"/>
    </source>
</evidence>
<dbReference type="PANTHER" id="PTHR22455">
    <property type="entry name" value="CILIA- AND FLAGELLA-ASSOCIATED PROTEIN 91"/>
    <property type="match status" value="1"/>
</dbReference>
<evidence type="ECO:0000256" key="1">
    <source>
        <dbReference type="SAM" id="MobiDB-lite"/>
    </source>
</evidence>
<feature type="non-terminal residue" evidence="2">
    <location>
        <position position="1"/>
    </location>
</feature>
<gene>
    <name evidence="2" type="primary">MAATS1_1</name>
    <name evidence="2" type="ORF">HK097_002895</name>
</gene>
<feature type="compositionally biased region" description="Polar residues" evidence="1">
    <location>
        <begin position="178"/>
        <end position="187"/>
    </location>
</feature>
<dbReference type="InterPro" id="IPR026720">
    <property type="entry name" value="CFAP91"/>
</dbReference>
<name>A0AAD5SAG8_9FUNG</name>
<dbReference type="AlphaFoldDB" id="A0AAD5SAG8"/>
<sequence>PHLSLTLDHLTKELTRLREERRISALVLLAERTRRMREAEESGRRQAEIKRQKMEDEVFRQVMRVHQESVESYLEDLVGEGVERVSAGEARRQVREYAERVNRVVDELERRECSPDHEDTTVADLVASFLIPEVEKQTLRSQVKDSQRRYLLAAHRTITSELPRIEEKALTAPPTNVEGASSGTGSRPRTAASRPVTPGQ</sequence>
<accession>A0AAD5SAG8</accession>